<dbReference type="Proteomes" id="UP000032611">
    <property type="component" value="Chromosome"/>
</dbReference>
<name>A0A0D5LSX2_MAREN</name>
<dbReference type="AlphaFoldDB" id="A0A0D5LSX2"/>
<accession>A0A0D5LSX2</accession>
<gene>
    <name evidence="1" type="ORF">TM49_17520</name>
</gene>
<dbReference type="OrthoDB" id="7801821at2"/>
<dbReference type="HOGENOM" id="CLU_893718_0_0_5"/>
<keyword evidence="2" id="KW-1185">Reference proteome</keyword>
<proteinExistence type="predicted"/>
<sequence>MLQIPQYGFQRSVNKSNVDRIPLGDWLEGIVLFDQKEVTKSEVVDALIEYQICPDEAQDLAHDIASDGWDELRQRRAWGGLPESTTISTNRLEENVAWEAQPVRSFFLLLSLFQIFPDWAKDVRDNVTQGNLFEEVVELICPAILPGWNVFRAGWSPENAKSVPDIVAELCEKLFVNGATNMDDWHAPDAKDGGLDIVCYRSFADQREAMPVYFLQCASGKNWRNKVNTPNADLWQKLLDAAVRPSTGIAAPFVIGNRELKIAGLTGQITVLDRLRLLGSATVAGTEFPEDLTERLVKWMRDRIGSLPRAT</sequence>
<organism evidence="1 2">
    <name type="scientific">Martelella endophytica</name>
    <dbReference type="NCBI Taxonomy" id="1486262"/>
    <lineage>
        <taxon>Bacteria</taxon>
        <taxon>Pseudomonadati</taxon>
        <taxon>Pseudomonadota</taxon>
        <taxon>Alphaproteobacteria</taxon>
        <taxon>Hyphomicrobiales</taxon>
        <taxon>Aurantimonadaceae</taxon>
        <taxon>Martelella</taxon>
    </lineage>
</organism>
<dbReference type="PATRIC" id="fig|1486262.3.peg.3626"/>
<evidence type="ECO:0000313" key="1">
    <source>
        <dbReference type="EMBL" id="AJY47065.1"/>
    </source>
</evidence>
<reference evidence="1 2" key="1">
    <citation type="journal article" date="2015" name="Genome Announc.">
        <title>Complete genome sequence of Martelella endophytica YC6887, which has antifungal activity associated with a halophyte.</title>
        <authorList>
            <person name="Khan A."/>
            <person name="Khan H."/>
            <person name="Chung E.J."/>
            <person name="Hossain M.T."/>
            <person name="Chung Y.R."/>
        </authorList>
    </citation>
    <scope>NUCLEOTIDE SEQUENCE [LARGE SCALE GENOMIC DNA]</scope>
    <source>
        <strain evidence="1">YC6887</strain>
    </source>
</reference>
<dbReference type="RefSeq" id="WP_045683148.1">
    <property type="nucleotide sequence ID" value="NZ_CP010803.1"/>
</dbReference>
<dbReference type="KEGG" id="mey:TM49_17520"/>
<protein>
    <submittedName>
        <fullName evidence="1">Uncharacterized protein</fullName>
    </submittedName>
</protein>
<dbReference type="EMBL" id="CP010803">
    <property type="protein sequence ID" value="AJY47065.1"/>
    <property type="molecule type" value="Genomic_DNA"/>
</dbReference>
<evidence type="ECO:0000313" key="2">
    <source>
        <dbReference type="Proteomes" id="UP000032611"/>
    </source>
</evidence>